<evidence type="ECO:0000313" key="2">
    <source>
        <dbReference type="Proteomes" id="UP000001055"/>
    </source>
</evidence>
<sequence>MCTEILHRPRTCQHTSFLRWDYCSVIIPSDREPEVGRACRLYKVKYKRSHDGHNCFERMRKIAVRLGWVFGRK</sequence>
<protein>
    <submittedName>
        <fullName evidence="1">Uncharacterized protein</fullName>
    </submittedName>
</protein>
<dbReference type="GeneID" id="5975989"/>
<dbReference type="Proteomes" id="UP000001055">
    <property type="component" value="Unassembled WGS sequence"/>
</dbReference>
<dbReference type="RefSeq" id="XP_001799090.1">
    <property type="nucleotide sequence ID" value="XM_001799038.1"/>
</dbReference>
<organism evidence="1 2">
    <name type="scientific">Phaeosphaeria nodorum (strain SN15 / ATCC MYA-4574 / FGSC 10173)</name>
    <name type="common">Glume blotch fungus</name>
    <name type="synonym">Parastagonospora nodorum</name>
    <dbReference type="NCBI Taxonomy" id="321614"/>
    <lineage>
        <taxon>Eukaryota</taxon>
        <taxon>Fungi</taxon>
        <taxon>Dikarya</taxon>
        <taxon>Ascomycota</taxon>
        <taxon>Pezizomycotina</taxon>
        <taxon>Dothideomycetes</taxon>
        <taxon>Pleosporomycetidae</taxon>
        <taxon>Pleosporales</taxon>
        <taxon>Pleosporineae</taxon>
        <taxon>Phaeosphaeriaceae</taxon>
        <taxon>Parastagonospora</taxon>
    </lineage>
</organism>
<dbReference type="eggNOG" id="ENOG502T4E4">
    <property type="taxonomic scope" value="Eukaryota"/>
</dbReference>
<dbReference type="EMBL" id="CH445337">
    <property type="protein sequence ID" value="EAT83950.1"/>
    <property type="molecule type" value="Genomic_DNA"/>
</dbReference>
<proteinExistence type="predicted"/>
<accession>Q0UHI2</accession>
<dbReference type="AlphaFoldDB" id="Q0UHI2"/>
<gene>
    <name evidence="1" type="ORF">SNOG_08782</name>
</gene>
<dbReference type="InParanoid" id="Q0UHI2"/>
<dbReference type="HOGENOM" id="CLU_2705655_0_0_1"/>
<name>Q0UHI2_PHANO</name>
<dbReference type="KEGG" id="pno:SNOG_08782"/>
<evidence type="ECO:0000313" key="1">
    <source>
        <dbReference type="EMBL" id="EAT83950.1"/>
    </source>
</evidence>
<reference evidence="2" key="1">
    <citation type="journal article" date="2007" name="Plant Cell">
        <title>Dothideomycete-plant interactions illuminated by genome sequencing and EST analysis of the wheat pathogen Stagonospora nodorum.</title>
        <authorList>
            <person name="Hane J.K."/>
            <person name="Lowe R.G."/>
            <person name="Solomon P.S."/>
            <person name="Tan K.C."/>
            <person name="Schoch C.L."/>
            <person name="Spatafora J.W."/>
            <person name="Crous P.W."/>
            <person name="Kodira C."/>
            <person name="Birren B.W."/>
            <person name="Galagan J.E."/>
            <person name="Torriani S.F."/>
            <person name="McDonald B.A."/>
            <person name="Oliver R.P."/>
        </authorList>
    </citation>
    <scope>NUCLEOTIDE SEQUENCE [LARGE SCALE GENOMIC DNA]</scope>
    <source>
        <strain evidence="2">SN15 / ATCC MYA-4574 / FGSC 10173</strain>
    </source>
</reference>